<dbReference type="Proteomes" id="UP001338125">
    <property type="component" value="Unassembled WGS sequence"/>
</dbReference>
<dbReference type="SMART" id="SM00906">
    <property type="entry name" value="Fungal_trans"/>
    <property type="match status" value="1"/>
</dbReference>
<keyword evidence="9" id="KW-1185">Reference proteome</keyword>
<comment type="caution">
    <text evidence="8">The sequence shown here is derived from an EMBL/GenBank/DDBJ whole genome shotgun (WGS) entry which is preliminary data.</text>
</comment>
<feature type="region of interest" description="Disordered" evidence="6">
    <location>
        <begin position="1"/>
        <end position="22"/>
    </location>
</feature>
<dbReference type="InterPro" id="IPR050815">
    <property type="entry name" value="TF_fung"/>
</dbReference>
<proteinExistence type="predicted"/>
<reference evidence="8 9" key="1">
    <citation type="submission" date="2024-01" db="EMBL/GenBank/DDBJ databases">
        <title>Complete genome of Cladobotryum mycophilum ATHUM6906.</title>
        <authorList>
            <person name="Christinaki A.C."/>
            <person name="Myridakis A.I."/>
            <person name="Kouvelis V.N."/>
        </authorList>
    </citation>
    <scope>NUCLEOTIDE SEQUENCE [LARGE SCALE GENOMIC DNA]</scope>
    <source>
        <strain evidence="8 9">ATHUM6906</strain>
    </source>
</reference>
<evidence type="ECO:0000313" key="8">
    <source>
        <dbReference type="EMBL" id="KAK5994220.1"/>
    </source>
</evidence>
<organism evidence="8 9">
    <name type="scientific">Cladobotryum mycophilum</name>
    <dbReference type="NCBI Taxonomy" id="491253"/>
    <lineage>
        <taxon>Eukaryota</taxon>
        <taxon>Fungi</taxon>
        <taxon>Dikarya</taxon>
        <taxon>Ascomycota</taxon>
        <taxon>Pezizomycotina</taxon>
        <taxon>Sordariomycetes</taxon>
        <taxon>Hypocreomycetidae</taxon>
        <taxon>Hypocreales</taxon>
        <taxon>Hypocreaceae</taxon>
        <taxon>Cladobotryum</taxon>
    </lineage>
</organism>
<feature type="compositionally biased region" description="Polar residues" evidence="6">
    <location>
        <begin position="500"/>
        <end position="516"/>
    </location>
</feature>
<sequence>MFAQSMAGSATGQTSRLPEVTEQCQTRCNDSPDGMSLTFVTDDLPPEALVQRLLDIFLDRHHAVELCGCLHKDDMKSDIHADNNRFLLYSILALSGLYLTDREATQDRRFASAKSLSQHYLLKARSASRQTSDQPSVTSIQANLCLGLRELLTASAARAWMHVGLAIRMAQALRLRMEYNQRHAPRQREVRRRTFWACVVLDRLVAYCTFRTQTIDTSLVKIHLPCSDVAFAFGHDIPGPQFQDLGVAVGEGGELRVQPYFIKTLILWGNIASDHVDRGRRNFELSPYDPLSENWKNESIMKQWCSSLPGELRWSEENLRAHQSLGQALFFVQMHFLIVHASFLVHHEYLPQIEESESAGRYPHSVKTDQAGIPFTEADSRIILTCLDGARQLVNMIRLLVTHGWELSDLHLSVCIGMPIVTAASVLLWAIHCSQCTAPIDASQINIYEARHDVNLLLSTLESLAQHWELAQAWATAVKLLDKFYLAKYSGINDSMGTSVPATTTEPRLNVNTNADSDPKSAPPHRLLDGDGLPDITMIPQALYYKVRLITGLAMELPELLYQNLLRRQDYEPLQMPDQQPLDLWDFDSSFLWLTDLDLPADPSLWAEFAPSAGSSNF</sequence>
<name>A0ABR0SR79_9HYPO</name>
<evidence type="ECO:0000313" key="9">
    <source>
        <dbReference type="Proteomes" id="UP001338125"/>
    </source>
</evidence>
<keyword evidence="3" id="KW-0805">Transcription regulation</keyword>
<comment type="subcellular location">
    <subcellularLocation>
        <location evidence="1">Nucleus</location>
    </subcellularLocation>
</comment>
<evidence type="ECO:0000256" key="5">
    <source>
        <dbReference type="ARBA" id="ARBA00023242"/>
    </source>
</evidence>
<evidence type="ECO:0000256" key="3">
    <source>
        <dbReference type="ARBA" id="ARBA00023015"/>
    </source>
</evidence>
<gene>
    <name evidence="8" type="ORF">PT974_07663</name>
</gene>
<dbReference type="PANTHER" id="PTHR47338">
    <property type="entry name" value="ZN(II)2CYS6 TRANSCRIPTION FACTOR (EUROFUNG)-RELATED"/>
    <property type="match status" value="1"/>
</dbReference>
<dbReference type="InterPro" id="IPR007219">
    <property type="entry name" value="XnlR_reg_dom"/>
</dbReference>
<dbReference type="Pfam" id="PF04082">
    <property type="entry name" value="Fungal_trans"/>
    <property type="match status" value="1"/>
</dbReference>
<dbReference type="EMBL" id="JAVFKD010000012">
    <property type="protein sequence ID" value="KAK5994220.1"/>
    <property type="molecule type" value="Genomic_DNA"/>
</dbReference>
<evidence type="ECO:0000256" key="1">
    <source>
        <dbReference type="ARBA" id="ARBA00004123"/>
    </source>
</evidence>
<dbReference type="PANTHER" id="PTHR47338:SF11">
    <property type="entry name" value="ZN(II)2CYS6 TRANSCRIPTION FACTOR (EUROFUNG)"/>
    <property type="match status" value="1"/>
</dbReference>
<evidence type="ECO:0000256" key="4">
    <source>
        <dbReference type="ARBA" id="ARBA00023163"/>
    </source>
</evidence>
<evidence type="ECO:0000259" key="7">
    <source>
        <dbReference type="SMART" id="SM00906"/>
    </source>
</evidence>
<feature type="domain" description="Xylanolytic transcriptional activator regulatory" evidence="7">
    <location>
        <begin position="159"/>
        <end position="231"/>
    </location>
</feature>
<evidence type="ECO:0000256" key="6">
    <source>
        <dbReference type="SAM" id="MobiDB-lite"/>
    </source>
</evidence>
<keyword evidence="2" id="KW-0479">Metal-binding</keyword>
<keyword evidence="4" id="KW-0804">Transcription</keyword>
<evidence type="ECO:0000256" key="2">
    <source>
        <dbReference type="ARBA" id="ARBA00022723"/>
    </source>
</evidence>
<dbReference type="CDD" id="cd12148">
    <property type="entry name" value="fungal_TF_MHR"/>
    <property type="match status" value="1"/>
</dbReference>
<feature type="region of interest" description="Disordered" evidence="6">
    <location>
        <begin position="500"/>
        <end position="527"/>
    </location>
</feature>
<keyword evidence="5" id="KW-0539">Nucleus</keyword>
<protein>
    <submittedName>
        <fullName evidence="8">Transcriptional regulatory protein</fullName>
    </submittedName>
</protein>
<accession>A0ABR0SR79</accession>